<sequence>MVRHTQFDVVVQMLAQFAAFVQCRLGMRMDFKVSTSQAPPPPPPPPPRSITSRLGWIQLIRQSSNTMIIGTSRIGWMRSTLVTNLGEGSDPWRERERREEEGGAAGNARKEWASVTRGGDGVELGGGTEQGAASLSEAAAKRREGTWSNSPKAVVRREQCLDQWRRISGGGRGGKKRRRQPHDIEPPGAMEWKEEKEEVCVVELV</sequence>
<dbReference type="Proteomes" id="UP001420932">
    <property type="component" value="Unassembled WGS sequence"/>
</dbReference>
<evidence type="ECO:0000313" key="3">
    <source>
        <dbReference type="Proteomes" id="UP001420932"/>
    </source>
</evidence>
<name>A0AAP0E2T8_9MAGN</name>
<keyword evidence="3" id="KW-1185">Reference proteome</keyword>
<organism evidence="2 3">
    <name type="scientific">Stephania yunnanensis</name>
    <dbReference type="NCBI Taxonomy" id="152371"/>
    <lineage>
        <taxon>Eukaryota</taxon>
        <taxon>Viridiplantae</taxon>
        <taxon>Streptophyta</taxon>
        <taxon>Embryophyta</taxon>
        <taxon>Tracheophyta</taxon>
        <taxon>Spermatophyta</taxon>
        <taxon>Magnoliopsida</taxon>
        <taxon>Ranunculales</taxon>
        <taxon>Menispermaceae</taxon>
        <taxon>Menispermoideae</taxon>
        <taxon>Cissampelideae</taxon>
        <taxon>Stephania</taxon>
    </lineage>
</organism>
<feature type="compositionally biased region" description="Basic and acidic residues" evidence="1">
    <location>
        <begin position="90"/>
        <end position="101"/>
    </location>
</feature>
<evidence type="ECO:0000313" key="2">
    <source>
        <dbReference type="EMBL" id="KAK9081714.1"/>
    </source>
</evidence>
<feature type="compositionally biased region" description="Basic and acidic residues" evidence="1">
    <location>
        <begin position="181"/>
        <end position="193"/>
    </location>
</feature>
<gene>
    <name evidence="2" type="ORF">Syun_030760</name>
</gene>
<dbReference type="AlphaFoldDB" id="A0AAP0E2T8"/>
<dbReference type="EMBL" id="JBBNAF010000047">
    <property type="protein sequence ID" value="KAK9081714.1"/>
    <property type="molecule type" value="Genomic_DNA"/>
</dbReference>
<evidence type="ECO:0000256" key="1">
    <source>
        <dbReference type="SAM" id="MobiDB-lite"/>
    </source>
</evidence>
<protein>
    <submittedName>
        <fullName evidence="2">Uncharacterized protein</fullName>
    </submittedName>
</protein>
<reference evidence="2 3" key="1">
    <citation type="submission" date="2024-01" db="EMBL/GenBank/DDBJ databases">
        <title>Genome assemblies of Stephania.</title>
        <authorList>
            <person name="Yang L."/>
        </authorList>
    </citation>
    <scope>NUCLEOTIDE SEQUENCE [LARGE SCALE GENOMIC DNA]</scope>
    <source>
        <strain evidence="2">YNDBR</strain>
        <tissue evidence="2">Leaf</tissue>
    </source>
</reference>
<comment type="caution">
    <text evidence="2">The sequence shown here is derived from an EMBL/GenBank/DDBJ whole genome shotgun (WGS) entry which is preliminary data.</text>
</comment>
<feature type="region of interest" description="Disordered" evidence="1">
    <location>
        <begin position="85"/>
        <end position="193"/>
    </location>
</feature>
<feature type="compositionally biased region" description="Basic and acidic residues" evidence="1">
    <location>
        <begin position="155"/>
        <end position="165"/>
    </location>
</feature>
<feature type="compositionally biased region" description="Gly residues" evidence="1">
    <location>
        <begin position="118"/>
        <end position="129"/>
    </location>
</feature>
<accession>A0AAP0E2T8</accession>
<proteinExistence type="predicted"/>